<accession>A0A3Q7HP87</accession>
<dbReference type="PaxDb" id="4081-Solyc08g061190.1.1"/>
<dbReference type="EnsemblPlants" id="Solyc08g061190.1.1">
    <property type="protein sequence ID" value="Solyc08g061190.1.1.1"/>
    <property type="gene ID" value="Solyc08g061190.1"/>
</dbReference>
<evidence type="ECO:0000313" key="2">
    <source>
        <dbReference type="Proteomes" id="UP000004994"/>
    </source>
</evidence>
<keyword evidence="2" id="KW-1185">Reference proteome</keyword>
<dbReference type="Gramene" id="Solyc08g061190.1.1">
    <property type="protein sequence ID" value="Solyc08g061190.1.1.1"/>
    <property type="gene ID" value="Solyc08g061190.1"/>
</dbReference>
<dbReference type="Proteomes" id="UP000004994">
    <property type="component" value="Chromosome 8"/>
</dbReference>
<organism evidence="1">
    <name type="scientific">Solanum lycopersicum</name>
    <name type="common">Tomato</name>
    <name type="synonym">Lycopersicon esculentum</name>
    <dbReference type="NCBI Taxonomy" id="4081"/>
    <lineage>
        <taxon>Eukaryota</taxon>
        <taxon>Viridiplantae</taxon>
        <taxon>Streptophyta</taxon>
        <taxon>Embryophyta</taxon>
        <taxon>Tracheophyta</taxon>
        <taxon>Spermatophyta</taxon>
        <taxon>Magnoliopsida</taxon>
        <taxon>eudicotyledons</taxon>
        <taxon>Gunneridae</taxon>
        <taxon>Pentapetalae</taxon>
        <taxon>asterids</taxon>
        <taxon>lamiids</taxon>
        <taxon>Solanales</taxon>
        <taxon>Solanaceae</taxon>
        <taxon>Solanoideae</taxon>
        <taxon>Solaneae</taxon>
        <taxon>Solanum</taxon>
        <taxon>Solanum subgen. Lycopersicon</taxon>
    </lineage>
</organism>
<dbReference type="AlphaFoldDB" id="A0A3Q7HP87"/>
<evidence type="ECO:0000313" key="1">
    <source>
        <dbReference type="EnsemblPlants" id="Solyc08g061190.1.1.1"/>
    </source>
</evidence>
<proteinExistence type="predicted"/>
<sequence length="55" mass="6519">MRFFWVDFSFLGTSRYRLRGPLHVAPLTRKKDEDGRGNTFINLDDLEIDLGFKKK</sequence>
<name>A0A3Q7HP87_SOLLC</name>
<dbReference type="InParanoid" id="A0A3Q7HP87"/>
<protein>
    <submittedName>
        <fullName evidence="1">Uncharacterized protein</fullName>
    </submittedName>
</protein>
<reference evidence="1" key="1">
    <citation type="journal article" date="2012" name="Nature">
        <title>The tomato genome sequence provides insights into fleshy fruit evolution.</title>
        <authorList>
            <consortium name="Tomato Genome Consortium"/>
        </authorList>
    </citation>
    <scope>NUCLEOTIDE SEQUENCE [LARGE SCALE GENOMIC DNA]</scope>
    <source>
        <strain evidence="1">cv. Heinz 1706</strain>
    </source>
</reference>
<reference evidence="1" key="2">
    <citation type="submission" date="2019-01" db="UniProtKB">
        <authorList>
            <consortium name="EnsemblPlants"/>
        </authorList>
    </citation>
    <scope>IDENTIFICATION</scope>
    <source>
        <strain evidence="1">cv. Heinz 1706</strain>
    </source>
</reference>